<keyword evidence="4" id="KW-1185">Reference proteome</keyword>
<evidence type="ECO:0000256" key="1">
    <source>
        <dbReference type="SAM" id="MobiDB-lite"/>
    </source>
</evidence>
<feature type="transmembrane region" description="Helical" evidence="2">
    <location>
        <begin position="147"/>
        <end position="168"/>
    </location>
</feature>
<accession>A0A1G6JNC5</accession>
<keyword evidence="2" id="KW-0812">Transmembrane</keyword>
<dbReference type="STRING" id="1271860.SAMN05216174_101488"/>
<sequence length="477" mass="50676">MGSWPAIRLLLLRTHFLAGVFVAPLLIVIFVSGVLCAFAPQVENLVYHRELVVDNTGGVARPLAEQLAAARQAHPTGAPATVRTPDAPDGTTAFVFRVDDRVADIVYVDPYTAQVRGELATVDGRTPLEQWLRDLHGSLHLGTVGRVLVEAASLWLVVLLGGGLALWLARRRRERRATGGRSRLRGWHCKVGVAVSLGLLALVVTGVIRSPFTGARTAGLLAEHPPVPPVAASGPPAVTLDQAVAAAGLTGPLTIDLPADDRPYVITERTHTWPVRTDRAVVHPASGDLLAVDRRADLPPATALATLGVLAHSGALFGLANQIVAAALMVGTLCVIVWGYRMWWRRGARRGAPVRRGVLRAMPPRPRLITVAVTAAVCVALPAFGLSLLAFLIIDSAVERARHRAQPPDLARQTEKERKSDARTNARLHSGRCADSRGPGGVGGGQRPARGAGVRHTGGLQVRPARQHLRGGPEDPA</sequence>
<dbReference type="InterPro" id="IPR005625">
    <property type="entry name" value="PepSY-ass_TM"/>
</dbReference>
<organism evidence="3 4">
    <name type="scientific">Actinokineospora iranica</name>
    <dbReference type="NCBI Taxonomy" id="1271860"/>
    <lineage>
        <taxon>Bacteria</taxon>
        <taxon>Bacillati</taxon>
        <taxon>Actinomycetota</taxon>
        <taxon>Actinomycetes</taxon>
        <taxon>Pseudonocardiales</taxon>
        <taxon>Pseudonocardiaceae</taxon>
        <taxon>Actinokineospora</taxon>
    </lineage>
</organism>
<evidence type="ECO:0000256" key="2">
    <source>
        <dbReference type="SAM" id="Phobius"/>
    </source>
</evidence>
<feature type="compositionally biased region" description="Basic and acidic residues" evidence="1">
    <location>
        <begin position="412"/>
        <end position="424"/>
    </location>
</feature>
<keyword evidence="2" id="KW-1133">Transmembrane helix</keyword>
<evidence type="ECO:0000313" key="3">
    <source>
        <dbReference type="EMBL" id="SDC20239.1"/>
    </source>
</evidence>
<feature type="region of interest" description="Disordered" evidence="1">
    <location>
        <begin position="403"/>
        <end position="477"/>
    </location>
</feature>
<feature type="transmembrane region" description="Helical" evidence="2">
    <location>
        <begin position="319"/>
        <end position="340"/>
    </location>
</feature>
<evidence type="ECO:0000313" key="4">
    <source>
        <dbReference type="Proteomes" id="UP000199501"/>
    </source>
</evidence>
<proteinExistence type="predicted"/>
<dbReference type="PANTHER" id="PTHR34219">
    <property type="entry name" value="IRON-REGULATED INNER MEMBRANE PROTEIN-RELATED"/>
    <property type="match status" value="1"/>
</dbReference>
<dbReference type="Pfam" id="PF03929">
    <property type="entry name" value="PepSY_TM"/>
    <property type="match status" value="1"/>
</dbReference>
<gene>
    <name evidence="3" type="ORF">SAMN05216174_101488</name>
</gene>
<keyword evidence="2" id="KW-0472">Membrane</keyword>
<dbReference type="EMBL" id="FMZZ01000001">
    <property type="protein sequence ID" value="SDC20239.1"/>
    <property type="molecule type" value="Genomic_DNA"/>
</dbReference>
<feature type="transmembrane region" description="Helical" evidence="2">
    <location>
        <begin position="16"/>
        <end position="40"/>
    </location>
</feature>
<feature type="transmembrane region" description="Helical" evidence="2">
    <location>
        <begin position="368"/>
        <end position="394"/>
    </location>
</feature>
<reference evidence="4" key="1">
    <citation type="submission" date="2016-10" db="EMBL/GenBank/DDBJ databases">
        <authorList>
            <person name="Varghese N."/>
            <person name="Submissions S."/>
        </authorList>
    </citation>
    <scope>NUCLEOTIDE SEQUENCE [LARGE SCALE GENOMIC DNA]</scope>
    <source>
        <strain evidence="4">IBRC-M 10403</strain>
    </source>
</reference>
<name>A0A1G6JNC5_9PSEU</name>
<dbReference type="PANTHER" id="PTHR34219:SF1">
    <property type="entry name" value="PEPSY DOMAIN-CONTAINING PROTEIN"/>
    <property type="match status" value="1"/>
</dbReference>
<dbReference type="AlphaFoldDB" id="A0A1G6JNC5"/>
<feature type="transmembrane region" description="Helical" evidence="2">
    <location>
        <begin position="189"/>
        <end position="208"/>
    </location>
</feature>
<dbReference type="Proteomes" id="UP000199501">
    <property type="component" value="Unassembled WGS sequence"/>
</dbReference>
<protein>
    <submittedName>
        <fullName evidence="3">Uncharacterized iron-regulated membrane protein</fullName>
    </submittedName>
</protein>